<evidence type="ECO:0000313" key="1">
    <source>
        <dbReference type="EMBL" id="RKG30054.1"/>
    </source>
</evidence>
<dbReference type="EMBL" id="RAXU01000041">
    <property type="protein sequence ID" value="RKG30054.1"/>
    <property type="molecule type" value="Genomic_DNA"/>
</dbReference>
<name>A0A3A8EJ89_9GAMM</name>
<dbReference type="Proteomes" id="UP000269001">
    <property type="component" value="Unassembled WGS sequence"/>
</dbReference>
<keyword evidence="2" id="KW-1185">Reference proteome</keyword>
<proteinExistence type="predicted"/>
<accession>A0A3A8EJ89</accession>
<dbReference type="RefSeq" id="WP_120371472.1">
    <property type="nucleotide sequence ID" value="NZ_RAXU01000041.1"/>
</dbReference>
<reference evidence="1 2" key="1">
    <citation type="submission" date="2018-09" db="EMBL/GenBank/DDBJ databases">
        <title>The draft genome of Acinetobacter spp. strains.</title>
        <authorList>
            <person name="Qin J."/>
            <person name="Feng Y."/>
            <person name="Zong Z."/>
        </authorList>
    </citation>
    <scope>NUCLEOTIDE SEQUENCE [LARGE SCALE GENOMIC DNA]</scope>
    <source>
        <strain evidence="1 2">WCHAc060096</strain>
    </source>
</reference>
<sequence>MKTRCPACGATTSLDALLGHSEASRAFLASLKLTGELAAPLIKYLGLFRSESRDLTFERTAKILDELAADIIAKQIKRGHHFHPAPTAAWIWAINTIIERRDQGKLQLPFKNHGYLYEVLTSYKPEYAPAQDARPRTHAAVQAAIAKTDAQRAADQAEHERLKHEKPAVPFAEMMAFTQLNTKQPERGLKNIPAEHLMAFVAQHKAPNETLEQCYQRLKALEPQEQGATP</sequence>
<gene>
    <name evidence="1" type="ORF">D7V21_16580</name>
</gene>
<protein>
    <submittedName>
        <fullName evidence="1">DUF2752 domain-containing protein</fullName>
    </submittedName>
</protein>
<organism evidence="1 2">
    <name type="scientific">Acinetobacter guerrae</name>
    <dbReference type="NCBI Taxonomy" id="1843371"/>
    <lineage>
        <taxon>Bacteria</taxon>
        <taxon>Pseudomonadati</taxon>
        <taxon>Pseudomonadota</taxon>
        <taxon>Gammaproteobacteria</taxon>
        <taxon>Moraxellales</taxon>
        <taxon>Moraxellaceae</taxon>
        <taxon>Acinetobacter</taxon>
    </lineage>
</organism>
<comment type="caution">
    <text evidence="1">The sequence shown here is derived from an EMBL/GenBank/DDBJ whole genome shotgun (WGS) entry which is preliminary data.</text>
</comment>
<dbReference type="AlphaFoldDB" id="A0A3A8EJ89"/>
<evidence type="ECO:0000313" key="2">
    <source>
        <dbReference type="Proteomes" id="UP000269001"/>
    </source>
</evidence>